<dbReference type="HOGENOM" id="CLU_340419_0_0_1"/>
<comment type="similarity">
    <text evidence="1">Belongs to the TCP11 family.</text>
</comment>
<dbReference type="OrthoDB" id="276323at2759"/>
<evidence type="ECO:0000256" key="1">
    <source>
        <dbReference type="ARBA" id="ARBA00010954"/>
    </source>
</evidence>
<dbReference type="RefSeq" id="XP_003671180.2">
    <property type="nucleotide sequence ID" value="XM_003671132.2"/>
</dbReference>
<evidence type="ECO:0000313" key="3">
    <source>
        <dbReference type="EMBL" id="CCD25937.2"/>
    </source>
</evidence>
<evidence type="ECO:0000313" key="4">
    <source>
        <dbReference type="Proteomes" id="UP000000689"/>
    </source>
</evidence>
<feature type="compositionally biased region" description="Acidic residues" evidence="2">
    <location>
        <begin position="220"/>
        <end position="248"/>
    </location>
</feature>
<protein>
    <submittedName>
        <fullName evidence="3">Uncharacterized protein</fullName>
    </submittedName>
</protein>
<organism evidence="3 4">
    <name type="scientific">Naumovozyma dairenensis (strain ATCC 10597 / BCRC 20456 / CBS 421 / NBRC 0211 / NRRL Y-12639)</name>
    <name type="common">Saccharomyces dairenensis</name>
    <dbReference type="NCBI Taxonomy" id="1071378"/>
    <lineage>
        <taxon>Eukaryota</taxon>
        <taxon>Fungi</taxon>
        <taxon>Dikarya</taxon>
        <taxon>Ascomycota</taxon>
        <taxon>Saccharomycotina</taxon>
        <taxon>Saccharomycetes</taxon>
        <taxon>Saccharomycetales</taxon>
        <taxon>Saccharomycetaceae</taxon>
        <taxon>Naumovozyma</taxon>
    </lineage>
</organism>
<keyword evidence="4" id="KW-1185">Reference proteome</keyword>
<dbReference type="GeneID" id="11497333"/>
<dbReference type="AlphaFoldDB" id="G0WDS6"/>
<proteinExistence type="inferred from homology"/>
<dbReference type="PANTHER" id="PTHR12832:SF11">
    <property type="entry name" value="LD23868P"/>
    <property type="match status" value="1"/>
</dbReference>
<dbReference type="KEGG" id="ndi:NDAI_0G01610"/>
<feature type="region of interest" description="Disordered" evidence="2">
    <location>
        <begin position="168"/>
        <end position="198"/>
    </location>
</feature>
<feature type="compositionally biased region" description="Polar residues" evidence="2">
    <location>
        <begin position="54"/>
        <end position="63"/>
    </location>
</feature>
<accession>G0WDS6</accession>
<dbReference type="Pfam" id="PF05794">
    <property type="entry name" value="Tcp11"/>
    <property type="match status" value="1"/>
</dbReference>
<dbReference type="InterPro" id="IPR008862">
    <property type="entry name" value="Tcp11"/>
</dbReference>
<dbReference type="GO" id="GO:0010737">
    <property type="term" value="P:protein kinase A signaling"/>
    <property type="evidence" value="ECO:0007669"/>
    <property type="project" value="TreeGrafter"/>
</dbReference>
<gene>
    <name evidence="3" type="primary">NDAI0G01610</name>
    <name evidence="3" type="ordered locus">NDAI_0G01610</name>
</gene>
<feature type="compositionally biased region" description="Low complexity" evidence="2">
    <location>
        <begin position="26"/>
        <end position="53"/>
    </location>
</feature>
<feature type="compositionally biased region" description="Polar residues" evidence="2">
    <location>
        <begin position="1"/>
        <end position="15"/>
    </location>
</feature>
<evidence type="ECO:0000256" key="2">
    <source>
        <dbReference type="SAM" id="MobiDB-lite"/>
    </source>
</evidence>
<feature type="region of interest" description="Disordered" evidence="2">
    <location>
        <begin position="219"/>
        <end position="254"/>
    </location>
</feature>
<sequence length="834" mass="96381">MQNLRQITESSSSSTDLEKTTSDPPSNATTVTVSVVAEAASSPDSSSSSTTSANTMIKNSNVGNGIMKHVPDTVLNDELDHTNIENQITNEQQDYYGSSSYKMFKKILTYRILQQTLRLKRPLEEDQTSPSENRRKFRKRSYSLPNLLATRSNNISSEYDRSSSHYFMKPVNSSNHNEQRNRMARAKSRTKNSNVPPFTLNYNHDNICTIVYNSNNCDRVDDDNYDDYDDDFDDDFDDDDDDSDENYDSDGNRNVESFTYRENTEDNLLPPINLKYLEDLELSQVIRNAQLRHDLIFDPFLKFKPNQDQDQAQAPNDKSYLESQDQSKLYWNFIRVELALSANTSSLSPATHNTLVKKAQSSKLLFNLFETLKKILLTIVPEAKYVPTASSPFNNNNNSQEETHSIFTSIITDFDANLIVQELYLGVFDIPKFSTWITTLLRKCCAPIRDPLIGYIEQNFQSIFTNDDNNTVISISKFVDCLNQIFKILKLMKLDIVNYELRLFRPNLLLYTIDFEKNYFEKLYQFDSCQIMNSTLAWFQENLDNEKKRLILKNEVVEGDNANVSVIPQEKNQFYYRLFLKSVLNLLSCCNIVEKFPEGFFFDFDKLVLLRVDVRQMICQYICKMLYETMVRRDTHISPMDKTYLLSKKATNQVINGIDTIIKNKNGHCKWSNNINSISVQLCYWVQSYYKENINMSASSPSSSSMKLDGKMVEFCNNWLTRQFNPSSKIYTMLENKLLSALEEIIFEGSEINDDGEVNCKFLFSFGIDSPFSMSHRKSAFTNTLNISSGSSKINISNNIPNHPIRNYKHIDNKHPSYYSIKIDPENSILFSFR</sequence>
<dbReference type="Proteomes" id="UP000000689">
    <property type="component" value="Chromosome 7"/>
</dbReference>
<name>G0WDS6_NAUDC</name>
<dbReference type="EMBL" id="HE580273">
    <property type="protein sequence ID" value="CCD25937.2"/>
    <property type="molecule type" value="Genomic_DNA"/>
</dbReference>
<dbReference type="eggNOG" id="KOG1981">
    <property type="taxonomic scope" value="Eukaryota"/>
</dbReference>
<reference evidence="3 4" key="1">
    <citation type="journal article" date="2011" name="Proc. Natl. Acad. Sci. U.S.A.">
        <title>Evolutionary erosion of yeast sex chromosomes by mating-type switching accidents.</title>
        <authorList>
            <person name="Gordon J.L."/>
            <person name="Armisen D."/>
            <person name="Proux-Wera E."/>
            <person name="Oheigeartaigh S.S."/>
            <person name="Byrne K.P."/>
            <person name="Wolfe K.H."/>
        </authorList>
    </citation>
    <scope>NUCLEOTIDE SEQUENCE [LARGE SCALE GENOMIC DNA]</scope>
    <source>
        <strain evidence="4">ATCC 10597 / BCRC 20456 / CBS 421 / NBRC 0211 / NRRL Y-12639</strain>
    </source>
</reference>
<feature type="region of interest" description="Disordered" evidence="2">
    <location>
        <begin position="1"/>
        <end position="65"/>
    </location>
</feature>
<dbReference type="PANTHER" id="PTHR12832">
    <property type="entry name" value="TESTIS-SPECIFIC PROTEIN PBS13 T-COMPLEX 11"/>
    <property type="match status" value="1"/>
</dbReference>